<comment type="caution">
    <text evidence="6">The sequence shown here is derived from an EMBL/GenBank/DDBJ whole genome shotgun (WGS) entry which is preliminary data.</text>
</comment>
<feature type="region of interest" description="Disordered" evidence="4">
    <location>
        <begin position="201"/>
        <end position="226"/>
    </location>
</feature>
<dbReference type="GO" id="GO:0004553">
    <property type="term" value="F:hydrolase activity, hydrolyzing O-glycosyl compounds"/>
    <property type="evidence" value="ECO:0007669"/>
    <property type="project" value="InterPro"/>
</dbReference>
<evidence type="ECO:0000313" key="7">
    <source>
        <dbReference type="Proteomes" id="UP000183567"/>
    </source>
</evidence>
<feature type="compositionally biased region" description="Polar residues" evidence="4">
    <location>
        <begin position="283"/>
        <end position="294"/>
    </location>
</feature>
<dbReference type="Proteomes" id="UP000183567">
    <property type="component" value="Unassembled WGS sequence"/>
</dbReference>
<dbReference type="Pfam" id="PF04825">
    <property type="entry name" value="Rad21_Rec8_N"/>
    <property type="match status" value="1"/>
</dbReference>
<dbReference type="InterPro" id="IPR036390">
    <property type="entry name" value="WH_DNA-bd_sf"/>
</dbReference>
<dbReference type="GO" id="GO:0005975">
    <property type="term" value="P:carbohydrate metabolic process"/>
    <property type="evidence" value="ECO:0007669"/>
    <property type="project" value="InterPro"/>
</dbReference>
<sequence length="1306" mass="144105">MFYSEAILSRRGPLAKVWLAAHMERKLSKTQTLQTDIEQAADAIMGQEVEVMALRLSGQLLLGVVRIYSRKAKYLLDDCNEALLKIKMAFRPGVVDMTEDQLAVNRNAITLQSGNLDLDVLLPDINWDIDFEDRIAEPQGHHVARQADITLQTTDDFQFDLDDPGYGFDLGPSDGIGSQDFGELDLGLDFGDGPVSVVASVEVGRDAPTPRSPRESLDSRMMGRGDEGEDFFSHISREPSEHPFGADMDVDVDMGFGLDTAGMDIDLGIDFGDRALSEREKTPGQTRSPSRMSSPLTEPPQTPPPDLPLTPKAPTQELADDEATAKVKRKPKEKKQIIDAVTELTDGPGARAGRGLGAPVVKDVSDILADQQSLPRSAMVMRLMEIREDPLAYFLPTKVTPEGTFFFAGPPGLAPELSDLFMHPLQSGLPMKRRGVSPDKAGRKKPRVEESVHEDEHVEQARRDASVAPSIALASEALGGRASMAPDGGFDFGDMTGGLDEFQMDVGGEFPVAHDELGLQRSKGPATDLSRLSTPAAEGEEGEGEETYADMTCPIATFEVRPSSQPQEAAGDGEGTGYSKNTVKALGIIRKELKPEGREEEEEHVMSFRKMSEKASRRAASAFFFELLVLGTRDCVKLSQSAPFENIEIRAKDKLWELVGGNSDHFCSPSIGMSAMKFTMTTKVVRRSEERLELLNYQSYSMMLLRLRPNGVQFISHLSPTPGFASSALFALALAKSETTLFINDVSYWICNAYTRFCLADGDEFVWETEDDPTHGRVNYVDKATALNDNLTFVSDTKFVMRADDMKKVANDSRGRDSVRIRSLAAYDDALFILDITHMPEGCSTWPAWWTLSQEGPWPQGGEIDIIEGVNLGPDNLSSLHTTPNCTMPQIRRQKGSTVSTNCDTSVNSNQGCGVSFLEQDSYGAGFNAGGGGFYIMEKNHERGISVWFIKRCDMPFSSDNEPNIDLVVLSTPDAYFPVQDEDSPDCNCDYADHFNAHEIIFDLTFCGDWAGAVWATSSCAAKASSCESFVDDNPSAFSEAYWEINSLKIYTPRFWNQRRACSRPCRCHQDLSQTRKELYTEMTRLARSQHHVARGVEHIQKLEVRFRRFAGLLVNIGIPCFTVQRISDTLDSDPGIADHMSVDAIDEAVHDPEVLLSNLKSAPVGQRVPERYQSALHMTLSVRRKVRAHKKVSKFWKHLAQEDDRHTGIVTSSSSNLSSVREPFNHTCLHLGSAATSASSSTVQFRHAVNTSKPSKPCFAIPRVSRRRAVFGNINLDVSQSHAGPEDPQQDKTEEQNARPTVALS</sequence>
<evidence type="ECO:0000256" key="1">
    <source>
        <dbReference type="ARBA" id="ARBA00004123"/>
    </source>
</evidence>
<dbReference type="PROSITE" id="PS51762">
    <property type="entry name" value="GH16_2"/>
    <property type="match status" value="1"/>
</dbReference>
<dbReference type="PANTHER" id="PTHR12585">
    <property type="entry name" value="SCC1 / RAD21 FAMILY MEMBER"/>
    <property type="match status" value="1"/>
</dbReference>
<feature type="region of interest" description="Disordered" evidence="4">
    <location>
        <begin position="1277"/>
        <end position="1306"/>
    </location>
</feature>
<dbReference type="GO" id="GO:0005634">
    <property type="term" value="C:nucleus"/>
    <property type="evidence" value="ECO:0007669"/>
    <property type="project" value="UniProtKB-SubCell"/>
</dbReference>
<dbReference type="InterPro" id="IPR000757">
    <property type="entry name" value="Beta-glucanase-like"/>
</dbReference>
<dbReference type="SUPFAM" id="SSF46785">
    <property type="entry name" value="Winged helix' DNA-binding domain"/>
    <property type="match status" value="1"/>
</dbReference>
<dbReference type="InterPro" id="IPR023093">
    <property type="entry name" value="ScpA-like_C"/>
</dbReference>
<protein>
    <recommendedName>
        <fullName evidence="5">GH16 domain-containing protein</fullName>
    </recommendedName>
</protein>
<evidence type="ECO:0000313" key="6">
    <source>
        <dbReference type="EMBL" id="OJA18631.1"/>
    </source>
</evidence>
<dbReference type="SUPFAM" id="SSF49899">
    <property type="entry name" value="Concanavalin A-like lectins/glucanases"/>
    <property type="match status" value="1"/>
</dbReference>
<dbReference type="PANTHER" id="PTHR12585:SF69">
    <property type="entry name" value="FI11703P"/>
    <property type="match status" value="1"/>
</dbReference>
<gene>
    <name evidence="6" type="ORF">AZE42_01775</name>
</gene>
<dbReference type="GO" id="GO:0030892">
    <property type="term" value="C:mitotic cohesin complex"/>
    <property type="evidence" value="ECO:0007669"/>
    <property type="project" value="TreeGrafter"/>
</dbReference>
<dbReference type="Pfam" id="PF26113">
    <property type="entry name" value="GH16_XgeA"/>
    <property type="match status" value="1"/>
</dbReference>
<dbReference type="GO" id="GO:0003682">
    <property type="term" value="F:chromatin binding"/>
    <property type="evidence" value="ECO:0007669"/>
    <property type="project" value="TreeGrafter"/>
</dbReference>
<keyword evidence="3" id="KW-0539">Nucleus</keyword>
<dbReference type="Gene3D" id="1.10.10.580">
    <property type="entry name" value="Structural maintenance of chromosome 1. Chain E"/>
    <property type="match status" value="1"/>
</dbReference>
<dbReference type="STRING" id="180088.A0A1J8QDA0"/>
<evidence type="ECO:0000259" key="5">
    <source>
        <dbReference type="PROSITE" id="PS51762"/>
    </source>
</evidence>
<name>A0A1J8QDA0_9AGAM</name>
<dbReference type="GO" id="GO:0007064">
    <property type="term" value="P:mitotic sister chromatid cohesion"/>
    <property type="evidence" value="ECO:0007669"/>
    <property type="project" value="TreeGrafter"/>
</dbReference>
<feature type="region of interest" description="Disordered" evidence="4">
    <location>
        <begin position="428"/>
        <end position="466"/>
    </location>
</feature>
<evidence type="ECO:0000256" key="4">
    <source>
        <dbReference type="SAM" id="MobiDB-lite"/>
    </source>
</evidence>
<feature type="compositionally biased region" description="Pro residues" evidence="4">
    <location>
        <begin position="297"/>
        <end position="308"/>
    </location>
</feature>
<feature type="compositionally biased region" description="Acidic residues" evidence="4">
    <location>
        <begin position="538"/>
        <end position="547"/>
    </location>
</feature>
<comment type="subcellular location">
    <subcellularLocation>
        <location evidence="1">Nucleus</location>
    </subcellularLocation>
</comment>
<comment type="similarity">
    <text evidence="2">Belongs to the rad21 family.</text>
</comment>
<keyword evidence="7" id="KW-1185">Reference proteome</keyword>
<organism evidence="6 7">
    <name type="scientific">Rhizopogon vesiculosus</name>
    <dbReference type="NCBI Taxonomy" id="180088"/>
    <lineage>
        <taxon>Eukaryota</taxon>
        <taxon>Fungi</taxon>
        <taxon>Dikarya</taxon>
        <taxon>Basidiomycota</taxon>
        <taxon>Agaricomycotina</taxon>
        <taxon>Agaricomycetes</taxon>
        <taxon>Agaricomycetidae</taxon>
        <taxon>Boletales</taxon>
        <taxon>Suillineae</taxon>
        <taxon>Rhizopogonaceae</taxon>
        <taxon>Rhizopogon</taxon>
    </lineage>
</organism>
<reference evidence="6 7" key="1">
    <citation type="submission" date="2016-03" db="EMBL/GenBank/DDBJ databases">
        <title>Comparative genomics of the ectomycorrhizal sister species Rhizopogon vinicolor and Rhizopogon vesiculosus (Basidiomycota: Boletales) reveals a divergence of the mating type B locus.</title>
        <authorList>
            <person name="Mujic A.B."/>
            <person name="Kuo A."/>
            <person name="Tritt A."/>
            <person name="Lipzen A."/>
            <person name="Chen C."/>
            <person name="Johnson J."/>
            <person name="Sharma A."/>
            <person name="Barry K."/>
            <person name="Grigoriev I.V."/>
            <person name="Spatafora J.W."/>
        </authorList>
    </citation>
    <scope>NUCLEOTIDE SEQUENCE [LARGE SCALE GENOMIC DNA]</scope>
    <source>
        <strain evidence="6 7">AM-OR11-056</strain>
    </source>
</reference>
<feature type="region of interest" description="Disordered" evidence="4">
    <location>
        <begin position="521"/>
        <end position="547"/>
    </location>
</feature>
<dbReference type="GO" id="GO:1990414">
    <property type="term" value="P:replication-born double-strand break repair via sister chromatid exchange"/>
    <property type="evidence" value="ECO:0007669"/>
    <property type="project" value="TreeGrafter"/>
</dbReference>
<feature type="region of interest" description="Disordered" evidence="4">
    <location>
        <begin position="278"/>
        <end position="334"/>
    </location>
</feature>
<dbReference type="EMBL" id="LVVM01001402">
    <property type="protein sequence ID" value="OJA18631.1"/>
    <property type="molecule type" value="Genomic_DNA"/>
</dbReference>
<dbReference type="InterPro" id="IPR006909">
    <property type="entry name" value="Rad21/Rec8_C_eu"/>
</dbReference>
<accession>A0A1J8QDA0</accession>
<dbReference type="InterPro" id="IPR039781">
    <property type="entry name" value="Rad21/Rec8-like"/>
</dbReference>
<feature type="compositionally biased region" description="Basic and acidic residues" evidence="4">
    <location>
        <begin position="436"/>
        <end position="465"/>
    </location>
</feature>
<evidence type="ECO:0000256" key="3">
    <source>
        <dbReference type="ARBA" id="ARBA00023242"/>
    </source>
</evidence>
<feature type="domain" description="GH16" evidence="5">
    <location>
        <begin position="714"/>
        <end position="1019"/>
    </location>
</feature>
<dbReference type="InterPro" id="IPR013320">
    <property type="entry name" value="ConA-like_dom_sf"/>
</dbReference>
<dbReference type="InterPro" id="IPR006910">
    <property type="entry name" value="Rad21_Rec8_N"/>
</dbReference>
<proteinExistence type="inferred from homology"/>
<dbReference type="CDD" id="cd02181">
    <property type="entry name" value="GH16_fungal_Lam16A_glucanase"/>
    <property type="match status" value="1"/>
</dbReference>
<dbReference type="Gene3D" id="2.60.120.200">
    <property type="match status" value="1"/>
</dbReference>
<dbReference type="OrthoDB" id="10071381at2759"/>
<dbReference type="Pfam" id="PF04824">
    <property type="entry name" value="Rad21_Rec8"/>
    <property type="match status" value="1"/>
</dbReference>
<feature type="compositionally biased region" description="Basic and acidic residues" evidence="4">
    <location>
        <begin position="212"/>
        <end position="226"/>
    </location>
</feature>
<evidence type="ECO:0000256" key="2">
    <source>
        <dbReference type="ARBA" id="ARBA00009870"/>
    </source>
</evidence>